<dbReference type="Pfam" id="PF13306">
    <property type="entry name" value="LRR_5"/>
    <property type="match status" value="1"/>
</dbReference>
<dbReference type="SUPFAM" id="SSF54001">
    <property type="entry name" value="Cysteine proteinases"/>
    <property type="match status" value="1"/>
</dbReference>
<dbReference type="PANTHER" id="PTHR46333">
    <property type="entry name" value="CYTOKINESIS PROTEIN 3"/>
    <property type="match status" value="1"/>
</dbReference>
<evidence type="ECO:0000256" key="1">
    <source>
        <dbReference type="SAM" id="MobiDB-lite"/>
    </source>
</evidence>
<name>A0A1T4N0Y1_9PORP</name>
<dbReference type="Gene3D" id="3.10.620.30">
    <property type="match status" value="1"/>
</dbReference>
<dbReference type="PANTHER" id="PTHR46333:SF2">
    <property type="entry name" value="CYTOKINESIS PROTEIN 3"/>
    <property type="match status" value="1"/>
</dbReference>
<sequence length="441" mass="50428">MHKIQILMALFVGFMLVTSCKKEPISQPIVEKVPSDDKKENPKEEEQKPEEEETPKEEEEQPKEEDESNLFPTPDNSIELKGAPAERLLTLLFKRDFDRILALGETQISHNQLAEIKSFADQLIEKNNAQTQKEKHNLLFKWIVSHVKYGSPSDASLPDYNSAYTTYKYGSAICQGYSNLLKVMCYTQGIIAPVVNGFANFNTLGNPLGHAWNYVFLDNTWYVSDATNNIFYKADEKEKFNFLLPEHIDFVLWKDEQMEYVYQNKELTVGSIRNNVSSSRLTVPYSIGGIRISNFNPQSLPSTIKEIYLGSNIKYLGVADNRKLKDVGGHLEKIAIDPQNEYLENYYGSIYEKGDTQNIPILIPAQLKVIKLKPIPTVGKNIIYGHQGARELYFQEGTEVIEEYAIDSCPNLEKIYLPKSIKKVGEKAFWLCHPNLKVIYF</sequence>
<feature type="compositionally biased region" description="Acidic residues" evidence="1">
    <location>
        <begin position="47"/>
        <end position="68"/>
    </location>
</feature>
<protein>
    <submittedName>
        <fullName evidence="3">Leucine rich repeat-containing protein</fullName>
    </submittedName>
</protein>
<dbReference type="RefSeq" id="WP_078736905.1">
    <property type="nucleotide sequence ID" value="NZ_FUXE01000008.1"/>
</dbReference>
<evidence type="ECO:0000313" key="3">
    <source>
        <dbReference type="EMBL" id="SJZ72949.1"/>
    </source>
</evidence>
<dbReference type="InterPro" id="IPR038765">
    <property type="entry name" value="Papain-like_cys_pep_sf"/>
</dbReference>
<dbReference type="STRING" id="29524.SAMN02745171_00977"/>
<organism evidence="3 4">
    <name type="scientific">Porphyromonas circumdentaria</name>
    <dbReference type="NCBI Taxonomy" id="29524"/>
    <lineage>
        <taxon>Bacteria</taxon>
        <taxon>Pseudomonadati</taxon>
        <taxon>Bacteroidota</taxon>
        <taxon>Bacteroidia</taxon>
        <taxon>Bacteroidales</taxon>
        <taxon>Porphyromonadaceae</taxon>
        <taxon>Porphyromonas</taxon>
    </lineage>
</organism>
<gene>
    <name evidence="3" type="ORF">SAMN02745171_00977</name>
</gene>
<keyword evidence="4" id="KW-1185">Reference proteome</keyword>
<dbReference type="EMBL" id="FUXE01000008">
    <property type="protein sequence ID" value="SJZ72949.1"/>
    <property type="molecule type" value="Genomic_DNA"/>
</dbReference>
<feature type="domain" description="Transglutaminase-like" evidence="2">
    <location>
        <begin position="119"/>
        <end position="226"/>
    </location>
</feature>
<proteinExistence type="predicted"/>
<dbReference type="InterPro" id="IPR052557">
    <property type="entry name" value="CAP/Cytokinesis_protein"/>
</dbReference>
<feature type="compositionally biased region" description="Basic and acidic residues" evidence="1">
    <location>
        <begin position="33"/>
        <end position="46"/>
    </location>
</feature>
<dbReference type="PROSITE" id="PS51257">
    <property type="entry name" value="PROKAR_LIPOPROTEIN"/>
    <property type="match status" value="1"/>
</dbReference>
<dbReference type="AlphaFoldDB" id="A0A1T4N0Y1"/>
<dbReference type="GO" id="GO:0005737">
    <property type="term" value="C:cytoplasm"/>
    <property type="evidence" value="ECO:0007669"/>
    <property type="project" value="TreeGrafter"/>
</dbReference>
<dbReference type="OrthoDB" id="9788327at2"/>
<reference evidence="4" key="1">
    <citation type="submission" date="2017-02" db="EMBL/GenBank/DDBJ databases">
        <authorList>
            <person name="Varghese N."/>
            <person name="Submissions S."/>
        </authorList>
    </citation>
    <scope>NUCLEOTIDE SEQUENCE [LARGE SCALE GENOMIC DNA]</scope>
    <source>
        <strain evidence="4">ATCC 51356</strain>
    </source>
</reference>
<dbReference type="InterPro" id="IPR032675">
    <property type="entry name" value="LRR_dom_sf"/>
</dbReference>
<dbReference type="InterPro" id="IPR026906">
    <property type="entry name" value="LRR_5"/>
</dbReference>
<accession>A0A1T4N0Y1</accession>
<feature type="region of interest" description="Disordered" evidence="1">
    <location>
        <begin position="26"/>
        <end position="79"/>
    </location>
</feature>
<evidence type="ECO:0000313" key="4">
    <source>
        <dbReference type="Proteomes" id="UP000190121"/>
    </source>
</evidence>
<evidence type="ECO:0000259" key="2">
    <source>
        <dbReference type="Pfam" id="PF01841"/>
    </source>
</evidence>
<dbReference type="Gene3D" id="3.80.10.10">
    <property type="entry name" value="Ribonuclease Inhibitor"/>
    <property type="match status" value="1"/>
</dbReference>
<dbReference type="Proteomes" id="UP000190121">
    <property type="component" value="Unassembled WGS sequence"/>
</dbReference>
<dbReference type="InterPro" id="IPR002931">
    <property type="entry name" value="Transglutaminase-like"/>
</dbReference>
<dbReference type="Pfam" id="PF01841">
    <property type="entry name" value="Transglut_core"/>
    <property type="match status" value="1"/>
</dbReference>